<dbReference type="InterPro" id="IPR017850">
    <property type="entry name" value="Alkaline_phosphatase_core_sf"/>
</dbReference>
<evidence type="ECO:0000313" key="2">
    <source>
        <dbReference type="Proteomes" id="UP000464378"/>
    </source>
</evidence>
<dbReference type="RefSeq" id="WP_197740666.1">
    <property type="nucleotide sequence ID" value="NZ_LR593887.1"/>
</dbReference>
<dbReference type="Pfam" id="PF07394">
    <property type="entry name" value="DUF1501"/>
    <property type="match status" value="1"/>
</dbReference>
<dbReference type="InParanoid" id="A0A6C2YJZ6"/>
<dbReference type="InterPro" id="IPR006311">
    <property type="entry name" value="TAT_signal"/>
</dbReference>
<evidence type="ECO:0000313" key="1">
    <source>
        <dbReference type="EMBL" id="VIP01697.1"/>
    </source>
</evidence>
<proteinExistence type="predicted"/>
<dbReference type="InterPro" id="IPR010869">
    <property type="entry name" value="DUF1501"/>
</dbReference>
<organism evidence="1">
    <name type="scientific">Tuwongella immobilis</name>
    <dbReference type="NCBI Taxonomy" id="692036"/>
    <lineage>
        <taxon>Bacteria</taxon>
        <taxon>Pseudomonadati</taxon>
        <taxon>Planctomycetota</taxon>
        <taxon>Planctomycetia</taxon>
        <taxon>Gemmatales</taxon>
        <taxon>Gemmataceae</taxon>
        <taxon>Tuwongella</taxon>
    </lineage>
</organism>
<dbReference type="KEGG" id="tim:GMBLW1_22630"/>
<accession>A0A6C2YJZ6</accession>
<dbReference type="EMBL" id="LR593887">
    <property type="protein sequence ID" value="VTR99179.1"/>
    <property type="molecule type" value="Genomic_DNA"/>
</dbReference>
<keyword evidence="2" id="KW-1185">Reference proteome</keyword>
<dbReference type="EMBL" id="LR586016">
    <property type="protein sequence ID" value="VIP01697.1"/>
    <property type="molecule type" value="Genomic_DNA"/>
</dbReference>
<sequence>MQPLHRRHLLQLGGTMLGGMTLPGLLQAESIQPRSRRATAKSVVYLHQFGGPSQYETFDMKPDAPAEIRGSFKPISSSVPGTFVCEMLPRLAKLAHRYTLIRSVQHTMKNHNSAAYVSLSGYTPPVDDIRLRDTLDLFPAFGSVVDHLSPARPGVPSFVSYPYVLRDGSITPGQHASFLGKKHNPLFFTQDPNSPDFRLPELTLPQHLTLDRLESRTQVMRLLDEQSKLLETSALAQGMDESVQRAVSMLTSPGLRKAFDLSSEPAALRDRYGRTTYGQSCLLARRLVEAGAKFLNVYLSPSIGGTSGWDTHGFNNQPMDPILKKHLLPLTDQAVSAFLEDLDDRGLLDSTLVVWMGEFGRTPRINKLAGRDHWPQCYTVLLAGGGTKPGMVYGSSDKQGAYPASGLVTPGDIAASMFEALGIASDTHIRDRLNRPFPIANGKPILDVFA</sequence>
<gene>
    <name evidence="1" type="ORF">GMBLW1_22630</name>
</gene>
<dbReference type="AlphaFoldDB" id="A0A6C2YJZ6"/>
<dbReference type="PANTHER" id="PTHR43737:SF1">
    <property type="entry name" value="DUF1501 DOMAIN-CONTAINING PROTEIN"/>
    <property type="match status" value="1"/>
</dbReference>
<dbReference type="SUPFAM" id="SSF53649">
    <property type="entry name" value="Alkaline phosphatase-like"/>
    <property type="match status" value="1"/>
</dbReference>
<name>A0A6C2YJZ6_9BACT</name>
<reference evidence="1" key="1">
    <citation type="submission" date="2019-04" db="EMBL/GenBank/DDBJ databases">
        <authorList>
            <consortium name="Science for Life Laboratories"/>
        </authorList>
    </citation>
    <scope>NUCLEOTIDE SEQUENCE</scope>
    <source>
        <strain evidence="1">MBLW1</strain>
    </source>
</reference>
<dbReference type="PROSITE" id="PS51318">
    <property type="entry name" value="TAT"/>
    <property type="match status" value="1"/>
</dbReference>
<dbReference type="Proteomes" id="UP000464378">
    <property type="component" value="Chromosome"/>
</dbReference>
<evidence type="ECO:0008006" key="3">
    <source>
        <dbReference type="Google" id="ProtNLM"/>
    </source>
</evidence>
<dbReference type="PANTHER" id="PTHR43737">
    <property type="entry name" value="BLL7424 PROTEIN"/>
    <property type="match status" value="1"/>
</dbReference>
<protein>
    <recommendedName>
        <fullName evidence="3">DUF1501 domain-containing protein</fullName>
    </recommendedName>
</protein>